<evidence type="ECO:0000313" key="3">
    <source>
        <dbReference type="Proteomes" id="UP000702209"/>
    </source>
</evidence>
<dbReference type="Proteomes" id="UP000702209">
    <property type="component" value="Unassembled WGS sequence"/>
</dbReference>
<dbReference type="EMBL" id="JADLQX010000040">
    <property type="protein sequence ID" value="MBF6302309.1"/>
    <property type="molecule type" value="Genomic_DNA"/>
</dbReference>
<evidence type="ECO:0000256" key="1">
    <source>
        <dbReference type="SAM" id="MobiDB-lite"/>
    </source>
</evidence>
<organism evidence="2 3">
    <name type="scientific">Nocardia amamiensis</name>
    <dbReference type="NCBI Taxonomy" id="404578"/>
    <lineage>
        <taxon>Bacteria</taxon>
        <taxon>Bacillati</taxon>
        <taxon>Actinomycetota</taxon>
        <taxon>Actinomycetes</taxon>
        <taxon>Mycobacteriales</taxon>
        <taxon>Nocardiaceae</taxon>
        <taxon>Nocardia</taxon>
    </lineage>
</organism>
<keyword evidence="3" id="KW-1185">Reference proteome</keyword>
<proteinExistence type="predicted"/>
<feature type="region of interest" description="Disordered" evidence="1">
    <location>
        <begin position="1"/>
        <end position="86"/>
    </location>
</feature>
<feature type="compositionally biased region" description="Polar residues" evidence="1">
    <location>
        <begin position="1"/>
        <end position="11"/>
    </location>
</feature>
<evidence type="ECO:0000313" key="2">
    <source>
        <dbReference type="EMBL" id="MBF6302309.1"/>
    </source>
</evidence>
<gene>
    <name evidence="2" type="ORF">IU459_32920</name>
</gene>
<feature type="region of interest" description="Disordered" evidence="1">
    <location>
        <begin position="101"/>
        <end position="148"/>
    </location>
</feature>
<comment type="caution">
    <text evidence="2">The sequence shown here is derived from an EMBL/GenBank/DDBJ whole genome shotgun (WGS) entry which is preliminary data.</text>
</comment>
<feature type="compositionally biased region" description="Basic and acidic residues" evidence="1">
    <location>
        <begin position="57"/>
        <end position="72"/>
    </location>
</feature>
<name>A0ABS0D568_9NOCA</name>
<feature type="compositionally biased region" description="Basic and acidic residues" evidence="1">
    <location>
        <begin position="106"/>
        <end position="139"/>
    </location>
</feature>
<sequence length="371" mass="40202">MSSSQYRNQLNNKRKQRLEAEKKAGEYRTKESNFRSDAAALRLAASKTSSASTAKSKLSEAARKDKSAEDAGKQANSWQRRASTYAKEEQALALNLSKAEASETAAAERKRQSDAAAAERKRKSEADAAERKRKRDEQQAARQQAAFESRIAQTETAVEHVLRQLPAPKPEKLRVLLLGAASKGDLRVGREQQRIRSAVESALGRDQIEFDVRTAATTADLLDGITKFRPHVVHFSGHSNEDFIEFEADEDARHIGIAVTARAFARAVKATDTPPLLVLLNSCKSAAQIEDLVAEVAPFAIGMADEISDGDAINYAAQFYAAIANGQSINSAHLSGQAALELTGLEGADLPTLAWAEDVDPTTTLLVKAMG</sequence>
<dbReference type="RefSeq" id="WP_195133497.1">
    <property type="nucleotide sequence ID" value="NZ_JADLQX010000040.1"/>
</dbReference>
<evidence type="ECO:0008006" key="4">
    <source>
        <dbReference type="Google" id="ProtNLM"/>
    </source>
</evidence>
<accession>A0ABS0D568</accession>
<protein>
    <recommendedName>
        <fullName evidence="4">CHAT domain-containing protein</fullName>
    </recommendedName>
</protein>
<feature type="compositionally biased region" description="Low complexity" evidence="1">
    <location>
        <begin position="38"/>
        <end position="56"/>
    </location>
</feature>
<feature type="compositionally biased region" description="Basic and acidic residues" evidence="1">
    <location>
        <begin position="17"/>
        <end position="34"/>
    </location>
</feature>
<reference evidence="2 3" key="1">
    <citation type="submission" date="2020-10" db="EMBL/GenBank/DDBJ databases">
        <title>Identification of Nocardia species via Next-generation sequencing and recognition of intraspecies genetic diversity.</title>
        <authorList>
            <person name="Li P."/>
            <person name="Li P."/>
            <person name="Lu B."/>
        </authorList>
    </citation>
    <scope>NUCLEOTIDE SEQUENCE [LARGE SCALE GENOMIC DNA]</scope>
    <source>
        <strain evidence="2 3">BJ06-0157</strain>
    </source>
</reference>